<feature type="compositionally biased region" description="Polar residues" evidence="1">
    <location>
        <begin position="45"/>
        <end position="57"/>
    </location>
</feature>
<dbReference type="AlphaFoldDB" id="A0AAW1NUA5"/>
<sequence>MQRKSQADDRQPSESDSTESPRSCSFRAVVQCVLALQRLRRGLNPSVSFTDRTSTRQPAARWVRRPIDSSTEQQQQCPKETPEGRAESQPARKLKLSGSFGSREKEAAEPKGAQREHRSLK</sequence>
<feature type="compositionally biased region" description="Basic and acidic residues" evidence="1">
    <location>
        <begin position="1"/>
        <end position="13"/>
    </location>
</feature>
<comment type="caution">
    <text evidence="2">The sequence shown here is derived from an EMBL/GenBank/DDBJ whole genome shotgun (WGS) entry which is preliminary data.</text>
</comment>
<protein>
    <submittedName>
        <fullName evidence="2">Uncharacterized protein</fullName>
    </submittedName>
</protein>
<feature type="region of interest" description="Disordered" evidence="1">
    <location>
        <begin position="1"/>
        <end position="24"/>
    </location>
</feature>
<organism evidence="2 3">
    <name type="scientific">Symbiochloris irregularis</name>
    <dbReference type="NCBI Taxonomy" id="706552"/>
    <lineage>
        <taxon>Eukaryota</taxon>
        <taxon>Viridiplantae</taxon>
        <taxon>Chlorophyta</taxon>
        <taxon>core chlorophytes</taxon>
        <taxon>Trebouxiophyceae</taxon>
        <taxon>Trebouxiales</taxon>
        <taxon>Trebouxiaceae</taxon>
        <taxon>Symbiochloris</taxon>
    </lineage>
</organism>
<gene>
    <name evidence="2" type="ORF">WJX73_006014</name>
</gene>
<evidence type="ECO:0000313" key="2">
    <source>
        <dbReference type="EMBL" id="KAK9792750.1"/>
    </source>
</evidence>
<feature type="compositionally biased region" description="Basic and acidic residues" evidence="1">
    <location>
        <begin position="102"/>
        <end position="121"/>
    </location>
</feature>
<feature type="compositionally biased region" description="Polar residues" evidence="1">
    <location>
        <begin position="68"/>
        <end position="78"/>
    </location>
</feature>
<dbReference type="Proteomes" id="UP001465755">
    <property type="component" value="Unassembled WGS sequence"/>
</dbReference>
<reference evidence="2 3" key="1">
    <citation type="journal article" date="2024" name="Nat. Commun.">
        <title>Phylogenomics reveals the evolutionary origins of lichenization in chlorophyte algae.</title>
        <authorList>
            <person name="Puginier C."/>
            <person name="Libourel C."/>
            <person name="Otte J."/>
            <person name="Skaloud P."/>
            <person name="Haon M."/>
            <person name="Grisel S."/>
            <person name="Petersen M."/>
            <person name="Berrin J.G."/>
            <person name="Delaux P.M."/>
            <person name="Dal Grande F."/>
            <person name="Keller J."/>
        </authorList>
    </citation>
    <scope>NUCLEOTIDE SEQUENCE [LARGE SCALE GENOMIC DNA]</scope>
    <source>
        <strain evidence="2 3">SAG 2036</strain>
    </source>
</reference>
<keyword evidence="3" id="KW-1185">Reference proteome</keyword>
<evidence type="ECO:0000256" key="1">
    <source>
        <dbReference type="SAM" id="MobiDB-lite"/>
    </source>
</evidence>
<feature type="compositionally biased region" description="Polar residues" evidence="1">
    <location>
        <begin position="14"/>
        <end position="23"/>
    </location>
</feature>
<name>A0AAW1NUA5_9CHLO</name>
<accession>A0AAW1NUA5</accession>
<dbReference type="EMBL" id="JALJOQ010000158">
    <property type="protein sequence ID" value="KAK9792750.1"/>
    <property type="molecule type" value="Genomic_DNA"/>
</dbReference>
<proteinExistence type="predicted"/>
<feature type="region of interest" description="Disordered" evidence="1">
    <location>
        <begin position="43"/>
        <end position="121"/>
    </location>
</feature>
<evidence type="ECO:0000313" key="3">
    <source>
        <dbReference type="Proteomes" id="UP001465755"/>
    </source>
</evidence>